<feature type="domain" description="Fibronectin type-III" evidence="8">
    <location>
        <begin position="527"/>
        <end position="616"/>
    </location>
</feature>
<evidence type="ECO:0000256" key="4">
    <source>
        <dbReference type="ARBA" id="ARBA00022729"/>
    </source>
</evidence>
<evidence type="ECO:0000256" key="2">
    <source>
        <dbReference type="ARBA" id="ARBA00022530"/>
    </source>
</evidence>
<gene>
    <name evidence="10" type="ORF">AKAME5_001151600</name>
</gene>
<dbReference type="PANTHER" id="PTHR46708:SF1">
    <property type="entry name" value="TENASCIN"/>
    <property type="match status" value="1"/>
</dbReference>
<keyword evidence="6" id="KW-1015">Disulfide bond</keyword>
<evidence type="ECO:0000313" key="10">
    <source>
        <dbReference type="EMBL" id="GLD59520.1"/>
    </source>
</evidence>
<dbReference type="InterPro" id="IPR014716">
    <property type="entry name" value="Fibrinogen_a/b/g_C_1"/>
</dbReference>
<feature type="compositionally biased region" description="Basic and acidic residues" evidence="7">
    <location>
        <begin position="398"/>
        <end position="452"/>
    </location>
</feature>
<dbReference type="PROSITE" id="PS51406">
    <property type="entry name" value="FIBRINOGEN_C_2"/>
    <property type="match status" value="1"/>
</dbReference>
<keyword evidence="3" id="KW-0245">EGF-like domain</keyword>
<evidence type="ECO:0000256" key="3">
    <source>
        <dbReference type="ARBA" id="ARBA00022536"/>
    </source>
</evidence>
<proteinExistence type="predicted"/>
<dbReference type="InterPro" id="IPR003961">
    <property type="entry name" value="FN3_dom"/>
</dbReference>
<dbReference type="Gene3D" id="3.90.215.10">
    <property type="entry name" value="Gamma Fibrinogen, chain A, domain 1"/>
    <property type="match status" value="1"/>
</dbReference>
<dbReference type="NCBIfam" id="NF040941">
    <property type="entry name" value="GGGWT_bact"/>
    <property type="match status" value="1"/>
</dbReference>
<organism evidence="10 11">
    <name type="scientific">Lates japonicus</name>
    <name type="common">Japanese lates</name>
    <dbReference type="NCBI Taxonomy" id="270547"/>
    <lineage>
        <taxon>Eukaryota</taxon>
        <taxon>Metazoa</taxon>
        <taxon>Chordata</taxon>
        <taxon>Craniata</taxon>
        <taxon>Vertebrata</taxon>
        <taxon>Euteleostomi</taxon>
        <taxon>Actinopterygii</taxon>
        <taxon>Neopterygii</taxon>
        <taxon>Teleostei</taxon>
        <taxon>Neoteleostei</taxon>
        <taxon>Acanthomorphata</taxon>
        <taxon>Carangaria</taxon>
        <taxon>Carangaria incertae sedis</taxon>
        <taxon>Centropomidae</taxon>
        <taxon>Lates</taxon>
    </lineage>
</organism>
<feature type="non-terminal residue" evidence="10">
    <location>
        <position position="1"/>
    </location>
</feature>
<feature type="region of interest" description="Disordered" evidence="7">
    <location>
        <begin position="687"/>
        <end position="716"/>
    </location>
</feature>
<dbReference type="Pfam" id="PF00041">
    <property type="entry name" value="fn3"/>
    <property type="match status" value="3"/>
</dbReference>
<keyword evidence="2" id="KW-0272">Extracellular matrix</keyword>
<dbReference type="PROSITE" id="PS50853">
    <property type="entry name" value="FN3"/>
    <property type="match status" value="3"/>
</dbReference>
<dbReference type="Pfam" id="PF00147">
    <property type="entry name" value="Fibrinogen_C"/>
    <property type="match status" value="1"/>
</dbReference>
<dbReference type="GO" id="GO:0005615">
    <property type="term" value="C:extracellular space"/>
    <property type="evidence" value="ECO:0007669"/>
    <property type="project" value="TreeGrafter"/>
</dbReference>
<feature type="compositionally biased region" description="Low complexity" evidence="7">
    <location>
        <begin position="55"/>
        <end position="71"/>
    </location>
</feature>
<protein>
    <submittedName>
        <fullName evidence="10">Tenascin-like protein</fullName>
    </submittedName>
</protein>
<feature type="compositionally biased region" description="Polar residues" evidence="7">
    <location>
        <begin position="268"/>
        <end position="290"/>
    </location>
</feature>
<dbReference type="GO" id="GO:0030155">
    <property type="term" value="P:regulation of cell adhesion"/>
    <property type="evidence" value="ECO:0007669"/>
    <property type="project" value="TreeGrafter"/>
</dbReference>
<dbReference type="AlphaFoldDB" id="A0AAD3R953"/>
<dbReference type="InterPro" id="IPR036056">
    <property type="entry name" value="Fibrinogen-like_C"/>
</dbReference>
<dbReference type="Gene3D" id="2.60.40.10">
    <property type="entry name" value="Immunoglobulins"/>
    <property type="match status" value="4"/>
</dbReference>
<reference evidence="10" key="1">
    <citation type="submission" date="2022-08" db="EMBL/GenBank/DDBJ databases">
        <title>Genome sequencing of akame (Lates japonicus).</title>
        <authorList>
            <person name="Hashiguchi Y."/>
            <person name="Takahashi H."/>
        </authorList>
    </citation>
    <scope>NUCLEOTIDE SEQUENCE</scope>
    <source>
        <strain evidence="10">Kochi</strain>
    </source>
</reference>
<accession>A0AAD3R953</accession>
<feature type="domain" description="Fibrinogen C-terminal" evidence="9">
    <location>
        <begin position="796"/>
        <end position="984"/>
    </location>
</feature>
<dbReference type="SUPFAM" id="SSF49265">
    <property type="entry name" value="Fibronectin type III"/>
    <property type="match status" value="3"/>
</dbReference>
<dbReference type="FunFam" id="3.90.215.10:FF:000001">
    <property type="entry name" value="Tenascin isoform 1"/>
    <property type="match status" value="1"/>
</dbReference>
<feature type="region of interest" description="Disordered" evidence="7">
    <location>
        <begin position="398"/>
        <end position="477"/>
    </location>
</feature>
<feature type="domain" description="Fibronectin type-III" evidence="8">
    <location>
        <begin position="617"/>
        <end position="704"/>
    </location>
</feature>
<comment type="subcellular location">
    <subcellularLocation>
        <location evidence="1">Secreted</location>
        <location evidence="1">Extracellular space</location>
        <location evidence="1">Extracellular matrix</location>
    </subcellularLocation>
</comment>
<dbReference type="InterPro" id="IPR050991">
    <property type="entry name" value="ECM_Regulatory_Proteins"/>
</dbReference>
<keyword evidence="4" id="KW-0732">Signal</keyword>
<dbReference type="PROSITE" id="PS00514">
    <property type="entry name" value="FIBRINOGEN_C_1"/>
    <property type="match status" value="1"/>
</dbReference>
<feature type="compositionally biased region" description="Polar residues" evidence="7">
    <location>
        <begin position="337"/>
        <end position="355"/>
    </location>
</feature>
<evidence type="ECO:0000259" key="8">
    <source>
        <dbReference type="PROSITE" id="PS50853"/>
    </source>
</evidence>
<name>A0AAD3R953_LATJO</name>
<feature type="compositionally biased region" description="Low complexity" evidence="7">
    <location>
        <begin position="691"/>
        <end position="704"/>
    </location>
</feature>
<dbReference type="InterPro" id="IPR002181">
    <property type="entry name" value="Fibrinogen_a/b/g_C_dom"/>
</dbReference>
<dbReference type="EMBL" id="BRZM01000037">
    <property type="protein sequence ID" value="GLD59520.1"/>
    <property type="molecule type" value="Genomic_DNA"/>
</dbReference>
<dbReference type="SMART" id="SM00060">
    <property type="entry name" value="FN3"/>
    <property type="match status" value="4"/>
</dbReference>
<evidence type="ECO:0000259" key="9">
    <source>
        <dbReference type="PROSITE" id="PS51406"/>
    </source>
</evidence>
<dbReference type="InterPro" id="IPR020837">
    <property type="entry name" value="Fibrinogen_CS"/>
</dbReference>
<evidence type="ECO:0000256" key="1">
    <source>
        <dbReference type="ARBA" id="ARBA00004498"/>
    </source>
</evidence>
<comment type="caution">
    <text evidence="10">The sequence shown here is derived from an EMBL/GenBank/DDBJ whole genome shotgun (WGS) entry which is preliminary data.</text>
</comment>
<dbReference type="PANTHER" id="PTHR46708">
    <property type="entry name" value="TENASCIN"/>
    <property type="match status" value="1"/>
</dbReference>
<evidence type="ECO:0000256" key="7">
    <source>
        <dbReference type="SAM" id="MobiDB-lite"/>
    </source>
</evidence>
<sequence>MQTEGVRIPVRRPPSGYMRRPFPNMGPLQNRTRPNLRFLTRPIRPLNPETETQKEQTPPTELPTTSSPSISKESGPAEGVKPVEEEIEDRDGMRIYTTSISNELNQTLRDSGVPSPRRPTTKVGYFRRTQLYGGPFQNKTRPNLRHPQHPHRGLVRKPFSIRRQNGDTSITVGTVQLEKDSTPKITDNQLGEQDVPRPTQVVQIRGEQRSVEATPSVQMDGHDTTVSPQVNELEKGDSVPIHTTKSEEEETSSPDSNFDSDVHKQSVDDGTNTSPTVQSRPNFKQTSSDSRAPRPVTPPKRQPPSKRITGQPHNIRGSDRVGGPKPHNTSKRVFDSKTGQTRGATSKPQTGSDVPSSGVIREPLDYVGVTNRTSDGFTLIWDSPEGKYKNFVVTRKQVEKDESTKQKESKKDQERQKDDSEKEGGNKEEDGKHSQTKEPESENRSIKDENRVPESVVTHIPRKQSSTTVKPATESEKTFKEVIPGSARSFHFGDLLPQNDYTVTLLGKGPGLLSRLHKLVISTGPEPPTNIVFSKVTENSLTVAWTKPKSPVSGFKVTYTHAEDGEPVSVSLDSEDSILDLSKLSPGSSYEVSVISILGLDESDPIKDSVMTLPDPPTDLRAVNVTDTKALLLWRPALAAIDKYAIVYGSGTGSELRITVSGNAAEQQLSDLEGSTTYTVTITSQLGGLESSPTTTSFTTTSGSGSDGDGPRDLQAKNVTPRTALLSWKPPSKPAGSYRLTYQTEGHKMKEVIVDASVTEYNLTRLHPGSKYTVQLQAEAGGRYTTAISTEFTTGTLRFPFPTDCSQELLNGITTSGEVEIFPQGKQGTPLMVYCDMETDGGGWTVFQRRKDGSVDFFRGWKDYAKGFGDLNGEFWLGLDNLHNLTAMTRMSLRVDLRDGAESAYAKYTMFEVAKRNYKLTVGGFNGTAGDSLTYHNDRIFSTKDRDPAPFITRCAMSYRGGWWYKNCHEANLNGLYGIDVKHQ</sequence>
<feature type="compositionally biased region" description="Basic residues" evidence="7">
    <location>
        <begin position="142"/>
        <end position="152"/>
    </location>
</feature>
<feature type="domain" description="Fibronectin type-III" evidence="8">
    <location>
        <begin position="710"/>
        <end position="799"/>
    </location>
</feature>
<feature type="region of interest" description="Disordered" evidence="7">
    <location>
        <begin position="1"/>
        <end position="92"/>
    </location>
</feature>
<evidence type="ECO:0000256" key="6">
    <source>
        <dbReference type="ARBA" id="ARBA00023157"/>
    </source>
</evidence>
<keyword evidence="11" id="KW-1185">Reference proteome</keyword>
<dbReference type="CDD" id="cd00063">
    <property type="entry name" value="FN3"/>
    <property type="match status" value="3"/>
</dbReference>
<dbReference type="InterPro" id="IPR013783">
    <property type="entry name" value="Ig-like_fold"/>
</dbReference>
<evidence type="ECO:0000313" key="11">
    <source>
        <dbReference type="Proteomes" id="UP001279410"/>
    </source>
</evidence>
<keyword evidence="2" id="KW-0964">Secreted</keyword>
<keyword evidence="5" id="KW-0677">Repeat</keyword>
<dbReference type="SMART" id="SM00186">
    <property type="entry name" value="FBG"/>
    <property type="match status" value="1"/>
</dbReference>
<dbReference type="Proteomes" id="UP001279410">
    <property type="component" value="Unassembled WGS sequence"/>
</dbReference>
<dbReference type="CDD" id="cd00087">
    <property type="entry name" value="FReD"/>
    <property type="match status" value="1"/>
</dbReference>
<dbReference type="GO" id="GO:0031175">
    <property type="term" value="P:neuron projection development"/>
    <property type="evidence" value="ECO:0007669"/>
    <property type="project" value="TreeGrafter"/>
</dbReference>
<feature type="region of interest" description="Disordered" evidence="7">
    <location>
        <begin position="177"/>
        <end position="382"/>
    </location>
</feature>
<dbReference type="InterPro" id="IPR036116">
    <property type="entry name" value="FN3_sf"/>
</dbReference>
<feature type="region of interest" description="Disordered" evidence="7">
    <location>
        <begin position="132"/>
        <end position="152"/>
    </location>
</feature>
<evidence type="ECO:0000256" key="5">
    <source>
        <dbReference type="ARBA" id="ARBA00022737"/>
    </source>
</evidence>
<dbReference type="SUPFAM" id="SSF56496">
    <property type="entry name" value="Fibrinogen C-terminal domain-like"/>
    <property type="match status" value="1"/>
</dbReference>